<evidence type="ECO:0000313" key="4">
    <source>
        <dbReference type="Proteomes" id="UP000783102"/>
    </source>
</evidence>
<proteinExistence type="predicted"/>
<evidence type="ECO:0000313" key="3">
    <source>
        <dbReference type="EMBL" id="MBT8551926.1"/>
    </source>
</evidence>
<feature type="domain" description="Alpha-(1,3)-fucosyltransferase FucT N-terminal" evidence="2">
    <location>
        <begin position="79"/>
        <end position="120"/>
    </location>
</feature>
<dbReference type="InterPro" id="IPR042574">
    <property type="entry name" value="FucT_N_sf"/>
</dbReference>
<dbReference type="InterPro" id="IPR041058">
    <property type="entry name" value="FucT_N"/>
</dbReference>
<dbReference type="InterPro" id="IPR055270">
    <property type="entry name" value="Glyco_tran_10_C"/>
</dbReference>
<sequence>MKNIRISTQGTPHDYRASILPLVIQHLGYHIDWVQPAKADLRILGPFLESKKKYSWCPKPLRPIASAIGDSISSGNTQSSAVTLFHTQENLRHDFIKADFSISFDLGVDSKNHLRFPYWMEMIDWSHEGLTGNLNPRYGELLSLEKLKSPLGNHFLGRGGSGILLSSHLREPRASIYKALNKIISVKGVGAHFDESIKNHHSSGFLKRDLLNQFTFNICPENGLYPGYYTEKIPEAFYSGCLPITWTDENVMADFNPSAFINLLPFFKSGFDELQELLGSSEALTKFQTQALVVNSPSIEPLRAYLKDILRNLS</sequence>
<dbReference type="Pfam" id="PF18025">
    <property type="entry name" value="FucT_N"/>
    <property type="match status" value="1"/>
</dbReference>
<feature type="domain" description="Fucosyltransferase C-terminal" evidence="1">
    <location>
        <begin position="171"/>
        <end position="276"/>
    </location>
</feature>
<evidence type="ECO:0008006" key="5">
    <source>
        <dbReference type="Google" id="ProtNLM"/>
    </source>
</evidence>
<dbReference type="Pfam" id="PF00852">
    <property type="entry name" value="Glyco_transf_10"/>
    <property type="match status" value="1"/>
</dbReference>
<comment type="caution">
    <text evidence="3">The sequence shown here is derived from an EMBL/GenBank/DDBJ whole genome shotgun (WGS) entry which is preliminary data.</text>
</comment>
<name>A0A9Q2WK79_9BURK</name>
<dbReference type="Proteomes" id="UP000783102">
    <property type="component" value="Unassembled WGS sequence"/>
</dbReference>
<dbReference type="SUPFAM" id="SSF53756">
    <property type="entry name" value="UDP-Glycosyltransferase/glycogen phosphorylase"/>
    <property type="match status" value="1"/>
</dbReference>
<dbReference type="InterPro" id="IPR038577">
    <property type="entry name" value="GT10-like_C_sf"/>
</dbReference>
<reference evidence="3" key="1">
    <citation type="journal article" date="2021" name="Genome Biol. Evol.">
        <title>Continental-Scale Gene Flow Prevents Allopatric Divergence of Pelagic Freshwater Bacteria.</title>
        <authorList>
            <person name="Hoetzinger M."/>
            <person name="Pitt A."/>
            <person name="Huemer A."/>
            <person name="Hahn M.W."/>
        </authorList>
    </citation>
    <scope>NUCLEOTIDE SEQUENCE</scope>
    <source>
        <strain evidence="3">SM1-W8</strain>
    </source>
</reference>
<gene>
    <name evidence="3" type="ORF">G6731_08175</name>
</gene>
<dbReference type="Gene3D" id="3.40.50.11650">
    <property type="entry name" value="Glycosyl transferase family 10, N-terminal domain"/>
    <property type="match status" value="1"/>
</dbReference>
<organism evidence="3 4">
    <name type="scientific">Polynucleobacter paneuropaeus</name>
    <dbReference type="NCBI Taxonomy" id="2527775"/>
    <lineage>
        <taxon>Bacteria</taxon>
        <taxon>Pseudomonadati</taxon>
        <taxon>Pseudomonadota</taxon>
        <taxon>Betaproteobacteria</taxon>
        <taxon>Burkholderiales</taxon>
        <taxon>Burkholderiaceae</taxon>
        <taxon>Polynucleobacter</taxon>
    </lineage>
</organism>
<dbReference type="EMBL" id="JAANEY010000001">
    <property type="protein sequence ID" value="MBT8551926.1"/>
    <property type="molecule type" value="Genomic_DNA"/>
</dbReference>
<evidence type="ECO:0000259" key="2">
    <source>
        <dbReference type="Pfam" id="PF18025"/>
    </source>
</evidence>
<accession>A0A9Q2WK79</accession>
<evidence type="ECO:0000259" key="1">
    <source>
        <dbReference type="Pfam" id="PF00852"/>
    </source>
</evidence>
<protein>
    <recommendedName>
        <fullName evidence="5">Alpha-(1,3)-fucosyltransferase FucT N-terminal domain-containing protein</fullName>
    </recommendedName>
</protein>
<dbReference type="Gene3D" id="3.40.50.11660">
    <property type="entry name" value="Glycosyl transferase family 10, C-terminal domain"/>
    <property type="match status" value="1"/>
</dbReference>
<dbReference type="AlphaFoldDB" id="A0A9Q2WK79"/>